<dbReference type="EMBL" id="JSVC01000027">
    <property type="protein sequence ID" value="KIC92772.1"/>
    <property type="molecule type" value="Genomic_DNA"/>
</dbReference>
<feature type="transmembrane region" description="Helical" evidence="1">
    <location>
        <begin position="6"/>
        <end position="24"/>
    </location>
</feature>
<keyword evidence="1" id="KW-0812">Transmembrane</keyword>
<reference evidence="3 4" key="1">
    <citation type="submission" date="2014-11" db="EMBL/GenBank/DDBJ databases">
        <title>Genome sequence of Flavihumibacter solisilvae 3-3.</title>
        <authorList>
            <person name="Zhou G."/>
            <person name="Li M."/>
            <person name="Wang G."/>
        </authorList>
    </citation>
    <scope>NUCLEOTIDE SEQUENCE [LARGE SCALE GENOMIC DNA]</scope>
    <source>
        <strain evidence="3 4">3-3</strain>
    </source>
</reference>
<evidence type="ECO:0000313" key="4">
    <source>
        <dbReference type="Proteomes" id="UP000031408"/>
    </source>
</evidence>
<protein>
    <recommendedName>
        <fullName evidence="2">Serine aminopeptidase S33 domain-containing protein</fullName>
    </recommendedName>
</protein>
<dbReference type="PANTHER" id="PTHR12277:SF81">
    <property type="entry name" value="PROTEIN ABHD13"/>
    <property type="match status" value="1"/>
</dbReference>
<dbReference type="PANTHER" id="PTHR12277">
    <property type="entry name" value="ALPHA/BETA HYDROLASE DOMAIN-CONTAINING PROTEIN"/>
    <property type="match status" value="1"/>
</dbReference>
<dbReference type="AlphaFoldDB" id="A0A0C1KYG9"/>
<proteinExistence type="predicted"/>
<sequence>MKIFRWIKIIVLLYCIVGIAAFYLQDRFLFHPETKARNSAYNFEAPHKEVNIAFDAGSNLHIVQFTAVGGTDTAGRPKGLVLYFHGNKKNISWYAKYATEFTQRGYECWMIDYPGFGKSTGVLTEERLYGYAAQLYKLGRTRFASDSIIIYGKSMGTGIAAQLAAVRDARALVLETPYYSIHSLVSRYLPVYPVSRMIHYRLPTFEYLPKVTAPIIIFHGTSDNVVPYSQADRLRPLLKPGDKLVTIEGGEHNNLTEFKEYTLAMDSLLQ</sequence>
<dbReference type="InterPro" id="IPR022742">
    <property type="entry name" value="Hydrolase_4"/>
</dbReference>
<evidence type="ECO:0000313" key="3">
    <source>
        <dbReference type="EMBL" id="KIC92772.1"/>
    </source>
</evidence>
<evidence type="ECO:0000259" key="2">
    <source>
        <dbReference type="Pfam" id="PF12146"/>
    </source>
</evidence>
<feature type="domain" description="Serine aminopeptidase S33" evidence="2">
    <location>
        <begin position="76"/>
        <end position="187"/>
    </location>
</feature>
<evidence type="ECO:0000256" key="1">
    <source>
        <dbReference type="SAM" id="Phobius"/>
    </source>
</evidence>
<accession>A0A0C1KYG9</accession>
<dbReference type="Pfam" id="PF12146">
    <property type="entry name" value="Hydrolase_4"/>
    <property type="match status" value="1"/>
</dbReference>
<keyword evidence="4" id="KW-1185">Reference proteome</keyword>
<comment type="caution">
    <text evidence="3">The sequence shown here is derived from an EMBL/GenBank/DDBJ whole genome shotgun (WGS) entry which is preliminary data.</text>
</comment>
<keyword evidence="1" id="KW-1133">Transmembrane helix</keyword>
<gene>
    <name evidence="3" type="ORF">OI18_20280</name>
</gene>
<dbReference type="RefSeq" id="WP_039143333.1">
    <property type="nucleotide sequence ID" value="NZ_JSVC01000027.1"/>
</dbReference>
<organism evidence="3 4">
    <name type="scientific">Flavihumibacter solisilvae</name>
    <dbReference type="NCBI Taxonomy" id="1349421"/>
    <lineage>
        <taxon>Bacteria</taxon>
        <taxon>Pseudomonadati</taxon>
        <taxon>Bacteroidota</taxon>
        <taxon>Chitinophagia</taxon>
        <taxon>Chitinophagales</taxon>
        <taxon>Chitinophagaceae</taxon>
        <taxon>Flavihumibacter</taxon>
    </lineage>
</organism>
<dbReference type="InterPro" id="IPR029058">
    <property type="entry name" value="AB_hydrolase_fold"/>
</dbReference>
<dbReference type="STRING" id="1349421.OI18_20280"/>
<dbReference type="OrthoDB" id="9777090at2"/>
<dbReference type="SUPFAM" id="SSF53474">
    <property type="entry name" value="alpha/beta-Hydrolases"/>
    <property type="match status" value="1"/>
</dbReference>
<dbReference type="Proteomes" id="UP000031408">
    <property type="component" value="Unassembled WGS sequence"/>
</dbReference>
<keyword evidence="1" id="KW-0472">Membrane</keyword>
<dbReference type="Gene3D" id="3.40.50.1820">
    <property type="entry name" value="alpha/beta hydrolase"/>
    <property type="match status" value="1"/>
</dbReference>
<name>A0A0C1KYG9_9BACT</name>